<accession>A0ABZ0Q614</accession>
<dbReference type="Proteomes" id="UP001302696">
    <property type="component" value="Chromosome"/>
</dbReference>
<dbReference type="InterPro" id="IPR051816">
    <property type="entry name" value="Glycosyl_Hydrolase_31"/>
</dbReference>
<dbReference type="InterPro" id="IPR048395">
    <property type="entry name" value="Glyco_hydro_31_C"/>
</dbReference>
<dbReference type="InterPro" id="IPR013780">
    <property type="entry name" value="Glyco_hydro_b"/>
</dbReference>
<dbReference type="PANTHER" id="PTHR43863:SF2">
    <property type="entry name" value="MALTASE-GLUCOAMYLASE"/>
    <property type="match status" value="1"/>
</dbReference>
<dbReference type="EMBL" id="CP104778">
    <property type="protein sequence ID" value="WPC21615.1"/>
    <property type="molecule type" value="Genomic_DNA"/>
</dbReference>
<feature type="domain" description="Glycoside hydrolase family 31 TIM barrel" evidence="3">
    <location>
        <begin position="182"/>
        <end position="485"/>
    </location>
</feature>
<dbReference type="InterPro" id="IPR017853">
    <property type="entry name" value="GH"/>
</dbReference>
<evidence type="ECO:0000313" key="6">
    <source>
        <dbReference type="Proteomes" id="UP001302696"/>
    </source>
</evidence>
<feature type="domain" description="Glycosyl hydrolase family 31 C-terminal" evidence="4">
    <location>
        <begin position="496"/>
        <end position="587"/>
    </location>
</feature>
<dbReference type="RefSeq" id="WP_063698586.1">
    <property type="nucleotide sequence ID" value="NZ_BBIM01000045.1"/>
</dbReference>
<dbReference type="Gene3D" id="2.60.40.1180">
    <property type="entry name" value="Golgi alpha-mannosidase II"/>
    <property type="match status" value="1"/>
</dbReference>
<organism evidence="5 6">
    <name type="scientific">Pediococcus inopinatus</name>
    <dbReference type="NCBI Taxonomy" id="114090"/>
    <lineage>
        <taxon>Bacteria</taxon>
        <taxon>Bacillati</taxon>
        <taxon>Bacillota</taxon>
        <taxon>Bacilli</taxon>
        <taxon>Lactobacillales</taxon>
        <taxon>Lactobacillaceae</taxon>
        <taxon>Pediococcus</taxon>
    </lineage>
</organism>
<dbReference type="SUPFAM" id="SSF51011">
    <property type="entry name" value="Glycosyl hydrolase domain"/>
    <property type="match status" value="1"/>
</dbReference>
<comment type="similarity">
    <text evidence="1 2">Belongs to the glycosyl hydrolase 31 family.</text>
</comment>
<sequence length="752" mass="87236">MNSENIIQGNSYRFTVLTERLVRLEYSVSGHFEDRTTQMVQNRQFDKPDFQVFKNRNNHQIEIVTKFVHLYYDGGEFSPATLYIDAAYNYGTYMSRWYFGEKIKKNLKGTARTLDKADGEIPLEDGLMTKDGFSYLDDSQSFILADNKFEVRDFPEMDYYYFAYGHDFEGTLKDYYKLTGATPLIPRYALGNWWSRYWPYTQDTYKSLFERFNKEKIPISVAVMDMDWHLVHDVPARFGSGWTGYTWNKKLFPDHRKLIQWLHAQGKHVTVNDHPAAGIRAFEKAYPQVAKRLGLNVDAEEPALFDFQNPKYRDAYFEDVHRPLEKDGIDFWWIDWQQGQNRSSKQVDPLWLLNHYVYHDNDKQHPGNGLTLSRYGGPGSHRYPLGFSGDTVASWKSLAFQPYFTATASNIGYTWWSHDIGGHMKGAYDSELTLRWMQFGVFSPINRLHSSENPFMGKEPWNFDENARQPMMKFLRLRSSLVPYLDTDNYLTHQDGKPLVEPMYYQNPDDKEAYAVRNQYYFGSELIVAPITSPADAVTEEAETKAWLPKGNWYDFFTGVKYEGDTYVNVHRSQDNYPVFVKAGGIVPLNSNYMENVENLPEKLDIRVYPGQANQYILVEHQGSSVAKTIFDFDGEARLNINVQDANHIIPENRKFNILACGNVANEHTHTQQIVWNENTNSQSVKLEFQTDNELVKSLVFEKIQHSKVSFDLKSEIWKQLGKDTNVAQKVSYLNSLGNANLAAMLIELVIA</sequence>
<keyword evidence="6" id="KW-1185">Reference proteome</keyword>
<name>A0ABZ0Q614_9LACO</name>
<evidence type="ECO:0000259" key="3">
    <source>
        <dbReference type="Pfam" id="PF01055"/>
    </source>
</evidence>
<evidence type="ECO:0000256" key="1">
    <source>
        <dbReference type="ARBA" id="ARBA00007806"/>
    </source>
</evidence>
<dbReference type="Pfam" id="PF21365">
    <property type="entry name" value="Glyco_hydro_31_3rd"/>
    <property type="match status" value="1"/>
</dbReference>
<evidence type="ECO:0000313" key="5">
    <source>
        <dbReference type="EMBL" id="WPC21615.1"/>
    </source>
</evidence>
<dbReference type="Gene3D" id="3.20.20.80">
    <property type="entry name" value="Glycosidases"/>
    <property type="match status" value="1"/>
</dbReference>
<keyword evidence="2" id="KW-0326">Glycosidase</keyword>
<protein>
    <submittedName>
        <fullName evidence="5">Alpha-xylosidase</fullName>
    </submittedName>
</protein>
<dbReference type="CDD" id="cd06595">
    <property type="entry name" value="GH31_u1"/>
    <property type="match status" value="1"/>
</dbReference>
<proteinExistence type="inferred from homology"/>
<reference evidence="6" key="1">
    <citation type="submission" date="2024-06" db="EMBL/GenBank/DDBJ databases">
        <authorList>
            <person name="Chang H.C."/>
            <person name="Mun S.Y."/>
        </authorList>
    </citation>
    <scope>NUCLEOTIDE SEQUENCE [LARGE SCALE GENOMIC DNA]</scope>
    <source>
        <strain evidence="6">KT1</strain>
    </source>
</reference>
<evidence type="ECO:0000259" key="4">
    <source>
        <dbReference type="Pfam" id="PF21365"/>
    </source>
</evidence>
<dbReference type="Pfam" id="PF01055">
    <property type="entry name" value="Glyco_hydro_31_2nd"/>
    <property type="match status" value="1"/>
</dbReference>
<dbReference type="InterPro" id="IPR000322">
    <property type="entry name" value="Glyco_hydro_31_TIM"/>
</dbReference>
<evidence type="ECO:0000256" key="2">
    <source>
        <dbReference type="RuleBase" id="RU361185"/>
    </source>
</evidence>
<dbReference type="SUPFAM" id="SSF51445">
    <property type="entry name" value="(Trans)glycosidases"/>
    <property type="match status" value="1"/>
</dbReference>
<keyword evidence="2" id="KW-0378">Hydrolase</keyword>
<gene>
    <name evidence="5" type="ORF">N6G96_10195</name>
</gene>
<dbReference type="PANTHER" id="PTHR43863">
    <property type="entry name" value="HYDROLASE, PUTATIVE (AFU_ORTHOLOGUE AFUA_1G03140)-RELATED"/>
    <property type="match status" value="1"/>
</dbReference>